<feature type="region of interest" description="Disordered" evidence="2">
    <location>
        <begin position="224"/>
        <end position="284"/>
    </location>
</feature>
<sequence>MTSYTVHVSNLSPATTEQHLHDFFTFCGKIHSVEFDPATHSATINFEKPQAAKTALMLNGGTLDGSHISVTSDTVHLETEEKPEGEGEAYRQEYKPKAGIFAEILAKGYKLSDQILHRAIDYDSQQGISTRFLAYFHSLDTKLGEKALGPEKTISGKLQESLAEAQARAKAIDEEKGLSKQAADYYTKALSSPFGQKVKQFYTTTSKQVLDIHEEALRIANLHPKPAEEAPTGAAGTASPPVEPAPQTTDTPKAAPGSAGAGITGGPDVAGVEKGKGTEAPTVF</sequence>
<name>A0ABP1E2L7_9APHY</name>
<dbReference type="InterPro" id="IPR000504">
    <property type="entry name" value="RRM_dom"/>
</dbReference>
<evidence type="ECO:0000313" key="4">
    <source>
        <dbReference type="EMBL" id="CAL1713472.1"/>
    </source>
</evidence>
<feature type="domain" description="RRM" evidence="3">
    <location>
        <begin position="4"/>
        <end position="82"/>
    </location>
</feature>
<proteinExistence type="predicted"/>
<feature type="compositionally biased region" description="Low complexity" evidence="2">
    <location>
        <begin position="229"/>
        <end position="238"/>
    </location>
</feature>
<keyword evidence="5" id="KW-1185">Reference proteome</keyword>
<dbReference type="SUPFAM" id="SSF54928">
    <property type="entry name" value="RNA-binding domain, RBD"/>
    <property type="match status" value="1"/>
</dbReference>
<evidence type="ECO:0000256" key="1">
    <source>
        <dbReference type="PROSITE-ProRule" id="PRU00176"/>
    </source>
</evidence>
<dbReference type="InterPro" id="IPR035979">
    <property type="entry name" value="RBD_domain_sf"/>
</dbReference>
<dbReference type="PROSITE" id="PS50102">
    <property type="entry name" value="RRM"/>
    <property type="match status" value="1"/>
</dbReference>
<dbReference type="Gene3D" id="3.30.70.330">
    <property type="match status" value="1"/>
</dbReference>
<dbReference type="Proteomes" id="UP001497453">
    <property type="component" value="Chromosome 7"/>
</dbReference>
<evidence type="ECO:0000259" key="3">
    <source>
        <dbReference type="PROSITE" id="PS50102"/>
    </source>
</evidence>
<dbReference type="EMBL" id="OZ037950">
    <property type="protein sequence ID" value="CAL1713472.1"/>
    <property type="molecule type" value="Genomic_DNA"/>
</dbReference>
<dbReference type="PANTHER" id="PTHR32343">
    <property type="entry name" value="SERINE/ARGININE-RICH SPLICING FACTOR"/>
    <property type="match status" value="1"/>
</dbReference>
<accession>A0ABP1E2L7</accession>
<gene>
    <name evidence="4" type="ORF">GFSPODELE1_LOCUS9323</name>
</gene>
<reference evidence="5" key="1">
    <citation type="submission" date="2024-04" db="EMBL/GenBank/DDBJ databases">
        <authorList>
            <person name="Shaw F."/>
            <person name="Minotto A."/>
        </authorList>
    </citation>
    <scope>NUCLEOTIDE SEQUENCE [LARGE SCALE GENOMIC DNA]</scope>
</reference>
<dbReference type="SMART" id="SM00360">
    <property type="entry name" value="RRM"/>
    <property type="match status" value="1"/>
</dbReference>
<keyword evidence="1" id="KW-0694">RNA-binding</keyword>
<evidence type="ECO:0000256" key="2">
    <source>
        <dbReference type="SAM" id="MobiDB-lite"/>
    </source>
</evidence>
<evidence type="ECO:0000313" key="5">
    <source>
        <dbReference type="Proteomes" id="UP001497453"/>
    </source>
</evidence>
<organism evidence="4 5">
    <name type="scientific">Somion occarium</name>
    <dbReference type="NCBI Taxonomy" id="3059160"/>
    <lineage>
        <taxon>Eukaryota</taxon>
        <taxon>Fungi</taxon>
        <taxon>Dikarya</taxon>
        <taxon>Basidiomycota</taxon>
        <taxon>Agaricomycotina</taxon>
        <taxon>Agaricomycetes</taxon>
        <taxon>Polyporales</taxon>
        <taxon>Cerrenaceae</taxon>
        <taxon>Somion</taxon>
    </lineage>
</organism>
<dbReference type="PANTHER" id="PTHR32343:SF10">
    <property type="entry name" value="RNA-BINDING REGION RNP-1 DOMAIN-CONTAINING PROTEIN"/>
    <property type="match status" value="1"/>
</dbReference>
<protein>
    <recommendedName>
        <fullName evidence="3">RRM domain-containing protein</fullName>
    </recommendedName>
</protein>
<dbReference type="InterPro" id="IPR012677">
    <property type="entry name" value="Nucleotide-bd_a/b_plait_sf"/>
</dbReference>
<dbReference type="Pfam" id="PF00076">
    <property type="entry name" value="RRM_1"/>
    <property type="match status" value="1"/>
</dbReference>